<organism evidence="2 3">
    <name type="scientific">Rugosimonospora acidiphila</name>
    <dbReference type="NCBI Taxonomy" id="556531"/>
    <lineage>
        <taxon>Bacteria</taxon>
        <taxon>Bacillati</taxon>
        <taxon>Actinomycetota</taxon>
        <taxon>Actinomycetes</taxon>
        <taxon>Micromonosporales</taxon>
        <taxon>Micromonosporaceae</taxon>
        <taxon>Rugosimonospora</taxon>
    </lineage>
</organism>
<protein>
    <submittedName>
        <fullName evidence="2">Uncharacterized protein</fullName>
    </submittedName>
</protein>
<proteinExistence type="predicted"/>
<feature type="region of interest" description="Disordered" evidence="1">
    <location>
        <begin position="1"/>
        <end position="22"/>
    </location>
</feature>
<evidence type="ECO:0000256" key="1">
    <source>
        <dbReference type="SAM" id="MobiDB-lite"/>
    </source>
</evidence>
<reference evidence="3" key="1">
    <citation type="journal article" date="2019" name="Int. J. Syst. Evol. Microbiol.">
        <title>The Global Catalogue of Microorganisms (GCM) 10K type strain sequencing project: providing services to taxonomists for standard genome sequencing and annotation.</title>
        <authorList>
            <consortium name="The Broad Institute Genomics Platform"/>
            <consortium name="The Broad Institute Genome Sequencing Center for Infectious Disease"/>
            <person name="Wu L."/>
            <person name="Ma J."/>
        </authorList>
    </citation>
    <scope>NUCLEOTIDE SEQUENCE [LARGE SCALE GENOMIC DNA]</scope>
    <source>
        <strain evidence="3">JCM 18304</strain>
    </source>
</reference>
<gene>
    <name evidence="2" type="ORF">GCM10023322_10950</name>
</gene>
<accession>A0ABP9RL50</accession>
<name>A0ABP9RL50_9ACTN</name>
<dbReference type="Proteomes" id="UP001501570">
    <property type="component" value="Unassembled WGS sequence"/>
</dbReference>
<comment type="caution">
    <text evidence="2">The sequence shown here is derived from an EMBL/GenBank/DDBJ whole genome shotgun (WGS) entry which is preliminary data.</text>
</comment>
<dbReference type="EMBL" id="BAABJQ010000003">
    <property type="protein sequence ID" value="GAA5179900.1"/>
    <property type="molecule type" value="Genomic_DNA"/>
</dbReference>
<evidence type="ECO:0000313" key="3">
    <source>
        <dbReference type="Proteomes" id="UP001501570"/>
    </source>
</evidence>
<sequence>MDISSPAAHGQPHARLDDRQRPSWPVNGVDRYRGGDAVCLAIGDLHLWSLLTIHHALNRVGVSTTLRILTIRKVARAVSACRYFGLTALGELLARIPEAADSTGPADVFDAEYRQRYSDGTELVRAAQWKVATAPEDFTVSRV</sequence>
<dbReference type="RefSeq" id="WP_345626685.1">
    <property type="nucleotide sequence ID" value="NZ_BAABJQ010000003.1"/>
</dbReference>
<evidence type="ECO:0000313" key="2">
    <source>
        <dbReference type="EMBL" id="GAA5179900.1"/>
    </source>
</evidence>
<keyword evidence="3" id="KW-1185">Reference proteome</keyword>